<proteinExistence type="predicted"/>
<keyword evidence="3" id="KW-0614">Plasmid</keyword>
<keyword evidence="1" id="KW-0732">Signal</keyword>
<feature type="signal peptide" evidence="1">
    <location>
        <begin position="1"/>
        <end position="21"/>
    </location>
</feature>
<evidence type="ECO:0000259" key="2">
    <source>
        <dbReference type="SMART" id="SM00776"/>
    </source>
</evidence>
<dbReference type="SMART" id="SM00776">
    <property type="entry name" value="NPCBM"/>
    <property type="match status" value="1"/>
</dbReference>
<dbReference type="InterPro" id="IPR014756">
    <property type="entry name" value="Ig_E-set"/>
</dbReference>
<organism evidence="3">
    <name type="scientific">Deinococcus sonorensis KR-87</name>
    <dbReference type="NCBI Taxonomy" id="694439"/>
    <lineage>
        <taxon>Bacteria</taxon>
        <taxon>Thermotogati</taxon>
        <taxon>Deinococcota</taxon>
        <taxon>Deinococci</taxon>
        <taxon>Deinococcales</taxon>
        <taxon>Deinococcaceae</taxon>
        <taxon>Deinococcus</taxon>
    </lineage>
</organism>
<dbReference type="InterPro" id="IPR013222">
    <property type="entry name" value="Glyco_hyd_98_carb-bd"/>
</dbReference>
<dbReference type="SUPFAM" id="SSF81296">
    <property type="entry name" value="E set domains"/>
    <property type="match status" value="1"/>
</dbReference>
<dbReference type="KEGG" id="dsc:ABOD76_02660"/>
<evidence type="ECO:0000256" key="1">
    <source>
        <dbReference type="SAM" id="SignalP"/>
    </source>
</evidence>
<gene>
    <name evidence="3" type="ORF">ABOD76_02660</name>
</gene>
<feature type="chain" id="PRO_5043739423" evidence="1">
    <location>
        <begin position="22"/>
        <end position="417"/>
    </location>
</feature>
<dbReference type="InterPro" id="IPR038637">
    <property type="entry name" value="NPCBM_sf"/>
</dbReference>
<dbReference type="InterPro" id="IPR008979">
    <property type="entry name" value="Galactose-bd-like_sf"/>
</dbReference>
<dbReference type="InterPro" id="IPR013783">
    <property type="entry name" value="Ig-like_fold"/>
</dbReference>
<name>A0AAU7U5R3_9DEIO</name>
<dbReference type="Pfam" id="PF01833">
    <property type="entry name" value="TIG"/>
    <property type="match status" value="1"/>
</dbReference>
<evidence type="ECO:0000313" key="3">
    <source>
        <dbReference type="EMBL" id="XBV83605.1"/>
    </source>
</evidence>
<dbReference type="Gene3D" id="2.60.40.10">
    <property type="entry name" value="Immunoglobulins"/>
    <property type="match status" value="1"/>
</dbReference>
<accession>A0AAU7U5R3</accession>
<geneLocation type="plasmid" evidence="3">
    <name>pDson01</name>
</geneLocation>
<dbReference type="RefSeq" id="WP_350241198.1">
    <property type="nucleotide sequence ID" value="NZ_CP158297.1"/>
</dbReference>
<protein>
    <submittedName>
        <fullName evidence="3">NPCBM/NEW2 domain-containing protein</fullName>
    </submittedName>
</protein>
<dbReference type="AlphaFoldDB" id="A0AAU7U5R3"/>
<dbReference type="PROSITE" id="PS51257">
    <property type="entry name" value="PROKAR_LIPOPROTEIN"/>
    <property type="match status" value="1"/>
</dbReference>
<feature type="domain" description="Glycosyl hydrolase family 98 putative carbohydrate-binding module" evidence="2">
    <location>
        <begin position="52"/>
        <end position="200"/>
    </location>
</feature>
<reference evidence="3" key="1">
    <citation type="submission" date="2024-06" db="EMBL/GenBank/DDBJ databases">
        <title>Draft Genome Sequence of Deinococcus sonorensis Type Strain KR-87, a Biofilm Producing Representative of the Genus Deinococcus.</title>
        <authorList>
            <person name="Boren L.S."/>
            <person name="Grosso R.A."/>
            <person name="Hugenberg-Cox A.N."/>
            <person name="Hill J.T.E."/>
            <person name="Albert C.M."/>
            <person name="Tuohy J.M."/>
        </authorList>
    </citation>
    <scope>NUCLEOTIDE SEQUENCE</scope>
    <source>
        <strain evidence="3">KR-87</strain>
        <plasmid evidence="3">pDson01</plasmid>
    </source>
</reference>
<dbReference type="CDD" id="cd00102">
    <property type="entry name" value="IPT"/>
    <property type="match status" value="1"/>
</dbReference>
<dbReference type="InterPro" id="IPR002909">
    <property type="entry name" value="IPT_dom"/>
</dbReference>
<dbReference type="Pfam" id="PF08305">
    <property type="entry name" value="NPCBM"/>
    <property type="match status" value="1"/>
</dbReference>
<dbReference type="EMBL" id="CP158297">
    <property type="protein sequence ID" value="XBV83605.1"/>
    <property type="molecule type" value="Genomic_DNA"/>
</dbReference>
<dbReference type="Gene3D" id="2.60.120.1060">
    <property type="entry name" value="NPCBM/NEW2 domain"/>
    <property type="match status" value="1"/>
</dbReference>
<dbReference type="SUPFAM" id="SSF49785">
    <property type="entry name" value="Galactose-binding domain-like"/>
    <property type="match status" value="1"/>
</dbReference>
<sequence>MNRFVGPIVLSLLLAACGQRAATPSLDPYAAEYAAHPSQPWISSSVSALSLTPGVNTLYYETPTYASSGWGPIEVNRSNGGRAQLDGHPLTLGGEVFMKGYGVHSTSELRYALAGTGATCTRFSAIVGVDDEVGNRGSVVFQVWADGVKLADSGVLRGSDGIQTITADLTGRSNLRLVVTDAGDGNSYDHADWVNPIISCVASGLPDTTPPVLGACFFNVKSPSSQYFLLGLAQDERSVRRLRIYDADSNELLNSTDPADNTGKFSIDPGPPSATAPCAVQDQEPRHAYNWSTYVQALPFSARHLRLVAEDTSGNTTTKLLTMDQGAVRTSAMSPDHGRAGTVVTVTGIGFTADSVVHFGNGPDSELKPIVIDGNRLTFVVPALPPDAPRYVGDVFVTTPGTGVDRLNPYLTFSYDE</sequence>